<sequence length="274" mass="30520">MTNLDLKMESWLALNDISLHQNLEPVAIKLAPSDQTVVSQGIFVGSQLSEARIADNQVQQALQNFGRYSSAVKEAAKVAPTTGLTTILDIARIVSNFNPALPNDKNNVPAYEKYVSKILQNPLIHLLNSSLKSFKRRTSDWNEVIDQIANLYNGISAVDKGKIVESLKALANSASSSSSEKQTEKLFTQSTINCEENIDIYIYSSSVTMEEHNGKHNVKQVEFEIQETQLRFTKELWSLYSDAVLAKHLALMDDWLNGIDTKADNRLSTLTCLV</sequence>
<dbReference type="Proteomes" id="UP000373269">
    <property type="component" value="Chromosome"/>
</dbReference>
<dbReference type="EMBL" id="CP126101">
    <property type="protein sequence ID" value="WHY54061.1"/>
    <property type="molecule type" value="Genomic_DNA"/>
</dbReference>
<organism evidence="2 4">
    <name type="scientific">Lysinibacillus pakistanensis</name>
    <dbReference type="NCBI Taxonomy" id="759811"/>
    <lineage>
        <taxon>Bacteria</taxon>
        <taxon>Bacillati</taxon>
        <taxon>Bacillota</taxon>
        <taxon>Bacilli</taxon>
        <taxon>Bacillales</taxon>
        <taxon>Bacillaceae</taxon>
        <taxon>Lysinibacillus</taxon>
    </lineage>
</organism>
<evidence type="ECO:0000313" key="3">
    <source>
        <dbReference type="Proteomes" id="UP000373269"/>
    </source>
</evidence>
<evidence type="ECO:0000313" key="1">
    <source>
        <dbReference type="EMBL" id="QGG51564.1"/>
    </source>
</evidence>
<evidence type="ECO:0000313" key="2">
    <source>
        <dbReference type="EMBL" id="WHY54061.1"/>
    </source>
</evidence>
<dbReference type="EMBL" id="CP045835">
    <property type="protein sequence ID" value="QGG51564.1"/>
    <property type="molecule type" value="Genomic_DNA"/>
</dbReference>
<dbReference type="Proteomes" id="UP001178322">
    <property type="component" value="Chromosome"/>
</dbReference>
<name>A0AAX3X2B7_9BACI</name>
<reference evidence="2" key="2">
    <citation type="submission" date="2023-05" db="EMBL/GenBank/DDBJ databases">
        <title>Comparative genomics of Bacillaceae isolates and their secondary metabolite potential.</title>
        <authorList>
            <person name="Song L."/>
            <person name="Nielsen L.J."/>
            <person name="Mohite O."/>
            <person name="Xu X."/>
            <person name="Weber T."/>
            <person name="Kovacs A.T."/>
        </authorList>
    </citation>
    <scope>NUCLEOTIDE SEQUENCE</scope>
    <source>
        <strain evidence="2">LY1</strain>
    </source>
</reference>
<gene>
    <name evidence="1" type="ORF">GDS87_11665</name>
    <name evidence="2" type="ORF">QNH24_12725</name>
</gene>
<dbReference type="AlphaFoldDB" id="A0AAX3X2B7"/>
<reference evidence="1 3" key="1">
    <citation type="submission" date="2019-11" db="EMBL/GenBank/DDBJ databases">
        <title>Whole Genome Sequencing and Comparative Genomic Analyses of Lysinibacillus pakistanensis LZH-9, a Halotolerant Strain with Excellent COD Removal Capability.</title>
        <authorList>
            <person name="Zhou H."/>
        </authorList>
    </citation>
    <scope>NUCLEOTIDE SEQUENCE [LARGE SCALE GENOMIC DNA]</scope>
    <source>
        <strain evidence="1 3">LZH-9</strain>
    </source>
</reference>
<keyword evidence="3" id="KW-1185">Reference proteome</keyword>
<protein>
    <submittedName>
        <fullName evidence="2">Uncharacterized protein</fullName>
    </submittedName>
</protein>
<evidence type="ECO:0000313" key="4">
    <source>
        <dbReference type="Proteomes" id="UP001178322"/>
    </source>
</evidence>
<proteinExistence type="predicted"/>
<accession>A0AAX3X2B7</accession>
<dbReference type="RefSeq" id="WP_054772431.1">
    <property type="nucleotide sequence ID" value="NZ_CP045835.1"/>
</dbReference>